<evidence type="ECO:0000313" key="1">
    <source>
        <dbReference type="EMBL" id="KDN44532.1"/>
    </source>
</evidence>
<reference evidence="1 2" key="1">
    <citation type="submission" date="2014-05" db="EMBL/GenBank/DDBJ databases">
        <title>Draft genome sequence of a rare smut relative, Tilletiaria anomala UBC 951.</title>
        <authorList>
            <consortium name="DOE Joint Genome Institute"/>
            <person name="Toome M."/>
            <person name="Kuo A."/>
            <person name="Henrissat B."/>
            <person name="Lipzen A."/>
            <person name="Tritt A."/>
            <person name="Yoshinaga Y."/>
            <person name="Zane M."/>
            <person name="Barry K."/>
            <person name="Grigoriev I.V."/>
            <person name="Spatafora J.W."/>
            <person name="Aimea M.C."/>
        </authorList>
    </citation>
    <scope>NUCLEOTIDE SEQUENCE [LARGE SCALE GENOMIC DNA]</scope>
    <source>
        <strain evidence="1 2">UBC 951</strain>
    </source>
</reference>
<dbReference type="RefSeq" id="XP_013242806.1">
    <property type="nucleotide sequence ID" value="XM_013387352.1"/>
</dbReference>
<proteinExistence type="predicted"/>
<evidence type="ECO:0000313" key="2">
    <source>
        <dbReference type="Proteomes" id="UP000027361"/>
    </source>
</evidence>
<protein>
    <submittedName>
        <fullName evidence="1">Uncharacterized protein</fullName>
    </submittedName>
</protein>
<gene>
    <name evidence="1" type="ORF">K437DRAFT_268780</name>
</gene>
<dbReference type="AlphaFoldDB" id="A0A066VS26"/>
<dbReference type="InParanoid" id="A0A066VS26"/>
<dbReference type="Proteomes" id="UP000027361">
    <property type="component" value="Unassembled WGS sequence"/>
</dbReference>
<name>A0A066VS26_TILAU</name>
<accession>A0A066VS26</accession>
<sequence>MAVQMFRPPDSPRACDFADAGRSNAIGPGCINEDVVRSAAARAGRDVASDLVAAGVTHSEASWGSSSDSGPSSSDSIKTAPLLASVRFFAPMMHRSTKQFVCMARIPAGPPDANAATQKLVELPFSISLKHNPKAVENAETAKPAAVYGKRL</sequence>
<dbReference type="HOGENOM" id="CLU_1723595_0_0_1"/>
<dbReference type="GeneID" id="25266054"/>
<keyword evidence="2" id="KW-1185">Reference proteome</keyword>
<comment type="caution">
    <text evidence="1">The sequence shown here is derived from an EMBL/GenBank/DDBJ whole genome shotgun (WGS) entry which is preliminary data.</text>
</comment>
<dbReference type="EMBL" id="JMSN01000051">
    <property type="protein sequence ID" value="KDN44532.1"/>
    <property type="molecule type" value="Genomic_DNA"/>
</dbReference>
<organism evidence="1 2">
    <name type="scientific">Tilletiaria anomala (strain ATCC 24038 / CBS 436.72 / UBC 951)</name>
    <dbReference type="NCBI Taxonomy" id="1037660"/>
    <lineage>
        <taxon>Eukaryota</taxon>
        <taxon>Fungi</taxon>
        <taxon>Dikarya</taxon>
        <taxon>Basidiomycota</taxon>
        <taxon>Ustilaginomycotina</taxon>
        <taxon>Exobasidiomycetes</taxon>
        <taxon>Georgefischeriales</taxon>
        <taxon>Tilletiariaceae</taxon>
        <taxon>Tilletiaria</taxon>
    </lineage>
</organism>